<evidence type="ECO:0000313" key="5">
    <source>
        <dbReference type="Proteomes" id="UP001338125"/>
    </source>
</evidence>
<dbReference type="Pfam" id="PF16561">
    <property type="entry name" value="AMPK1_CBM"/>
    <property type="match status" value="1"/>
</dbReference>
<dbReference type="PANTHER" id="PTHR10343">
    <property type="entry name" value="5'-AMP-ACTIVATED PROTEIN KINASE , BETA SUBUNIT"/>
    <property type="match status" value="1"/>
</dbReference>
<accession>A0ABR0S5I3</accession>
<comment type="similarity">
    <text evidence="1">Belongs to the CRP1/MDG1 family.</text>
</comment>
<evidence type="ECO:0000259" key="3">
    <source>
        <dbReference type="Pfam" id="PF16561"/>
    </source>
</evidence>
<proteinExistence type="inferred from homology"/>
<reference evidence="4 5" key="1">
    <citation type="submission" date="2024-01" db="EMBL/GenBank/DDBJ databases">
        <title>Complete genome of Cladobotryum mycophilum ATHUM6906.</title>
        <authorList>
            <person name="Christinaki A.C."/>
            <person name="Myridakis A.I."/>
            <person name="Kouvelis V.N."/>
        </authorList>
    </citation>
    <scope>NUCLEOTIDE SEQUENCE [LARGE SCALE GENOMIC DNA]</scope>
    <source>
        <strain evidence="4 5">ATHUM6906</strain>
    </source>
</reference>
<dbReference type="InterPro" id="IPR050827">
    <property type="entry name" value="CRP1_MDG1_kinase"/>
</dbReference>
<feature type="compositionally biased region" description="Basic and acidic residues" evidence="2">
    <location>
        <begin position="463"/>
        <end position="544"/>
    </location>
</feature>
<sequence length="717" mass="76567">MGSYTFKWEHPAEEVFVTGTFDDWTKSEQLDRVGDIFKKTVQIKDASKKIYYKFVVDNTWTINESSAKEADHEGNVNNFLTPEDMTNEDPVAAVINTVTPESTTALLAAEQPIEKHEGIATPSDVPGGFPETPSELDKPIGINPLPAANGAVNPFKLAPGEPVPEFNAEDLNRHVKLDEASYEKSDALPGIEASDLELPPVSANTVPESSLPIVDAAATHINTVGPTTLALAAEVPLEDKVPEIVKESQEEAGVDPEASAIPEEVHEKALVEEELKEKVPETSHAGAVAAAAVTAAATTGAAIAAAVFAAKDSIVEKAAPVVDEATTAAAETVNQNIPETVKEQLPEPVQEVLAQHDKVEEPAGVSPEVPAEVKESIVESGESPEAAANTTAVEEKKEVEAQLLEEVKPTPAVDEAKVEEVKPEETPAEVKTEEVAPEVPVEVKESIVESGESPEAAANAAAVEEKKEVEAELLEEVKPTPAIDEAKPEETATEEVKTDEAKPEETKEAEPIPEIKVEETKPEEVKPEEVKSEEVKPEETKVEEVVPTPVVAETPAAEVEKTEAPVTEVSNIEVTKTEVPITEAPTTEVSNIEVTKTEVPVAEETKAEVPAAETAAIETAAVETPKAEVPVPESTEVTQVEDPASLAPEAERPRIEIPPAETPKSEKTEVSPTTDAPKSTVPANGTEEKHATSPTDKKKKHRLSAFFNKLKHKLSDK</sequence>
<dbReference type="EMBL" id="JAVFKD010000016">
    <property type="protein sequence ID" value="KAK5987403.1"/>
    <property type="molecule type" value="Genomic_DNA"/>
</dbReference>
<keyword evidence="5" id="KW-1185">Reference proteome</keyword>
<name>A0ABR0S5I3_9HYPO</name>
<feature type="region of interest" description="Disordered" evidence="2">
    <location>
        <begin position="408"/>
        <end position="565"/>
    </location>
</feature>
<evidence type="ECO:0000256" key="1">
    <source>
        <dbReference type="ARBA" id="ARBA00038216"/>
    </source>
</evidence>
<feature type="region of interest" description="Disordered" evidence="2">
    <location>
        <begin position="605"/>
        <end position="717"/>
    </location>
</feature>
<feature type="compositionally biased region" description="Low complexity" evidence="2">
    <location>
        <begin position="605"/>
        <end position="624"/>
    </location>
</feature>
<dbReference type="InterPro" id="IPR014756">
    <property type="entry name" value="Ig_E-set"/>
</dbReference>
<dbReference type="CDD" id="cd02859">
    <property type="entry name" value="E_set_AMPKbeta_like_N"/>
    <property type="match status" value="1"/>
</dbReference>
<organism evidence="4 5">
    <name type="scientific">Cladobotryum mycophilum</name>
    <dbReference type="NCBI Taxonomy" id="491253"/>
    <lineage>
        <taxon>Eukaryota</taxon>
        <taxon>Fungi</taxon>
        <taxon>Dikarya</taxon>
        <taxon>Ascomycota</taxon>
        <taxon>Pezizomycotina</taxon>
        <taxon>Sordariomycetes</taxon>
        <taxon>Hypocreomycetidae</taxon>
        <taxon>Hypocreales</taxon>
        <taxon>Hypocreaceae</taxon>
        <taxon>Cladobotryum</taxon>
    </lineage>
</organism>
<feature type="compositionally biased region" description="Basic residues" evidence="2">
    <location>
        <begin position="697"/>
        <end position="717"/>
    </location>
</feature>
<evidence type="ECO:0000313" key="4">
    <source>
        <dbReference type="EMBL" id="KAK5987403.1"/>
    </source>
</evidence>
<dbReference type="Proteomes" id="UP001338125">
    <property type="component" value="Unassembled WGS sequence"/>
</dbReference>
<dbReference type="SUPFAM" id="SSF81296">
    <property type="entry name" value="E set domains"/>
    <property type="match status" value="1"/>
</dbReference>
<evidence type="ECO:0000256" key="2">
    <source>
        <dbReference type="SAM" id="MobiDB-lite"/>
    </source>
</evidence>
<feature type="domain" description="AMP-activated protein kinase glycogen-binding" evidence="3">
    <location>
        <begin position="4"/>
        <end position="81"/>
    </location>
</feature>
<comment type="caution">
    <text evidence="4">The sequence shown here is derived from an EMBL/GenBank/DDBJ whole genome shotgun (WGS) entry which is preliminary data.</text>
</comment>
<dbReference type="PANTHER" id="PTHR10343:SF81">
    <property type="entry name" value="CRUCIFORM DNA-RECOGNIZING PROTEIN 1-RELATED"/>
    <property type="match status" value="1"/>
</dbReference>
<gene>
    <name evidence="4" type="ORF">PT974_11530</name>
</gene>
<protein>
    <submittedName>
        <fullName evidence="4">Cruciform DNA-recognizing protein 1</fullName>
    </submittedName>
</protein>
<dbReference type="InterPro" id="IPR013783">
    <property type="entry name" value="Ig-like_fold"/>
</dbReference>
<feature type="compositionally biased region" description="Low complexity" evidence="2">
    <location>
        <begin position="545"/>
        <end position="557"/>
    </location>
</feature>
<feature type="compositionally biased region" description="Polar residues" evidence="2">
    <location>
        <begin position="670"/>
        <end position="683"/>
    </location>
</feature>
<feature type="compositionally biased region" description="Basic and acidic residues" evidence="2">
    <location>
        <begin position="408"/>
        <end position="434"/>
    </location>
</feature>
<dbReference type="Gene3D" id="2.60.40.10">
    <property type="entry name" value="Immunoglobulins"/>
    <property type="match status" value="1"/>
</dbReference>
<dbReference type="InterPro" id="IPR032640">
    <property type="entry name" value="AMPK1_CBM"/>
</dbReference>